<dbReference type="RefSeq" id="XP_067926843.1">
    <property type="nucleotide sequence ID" value="XM_068061178.1"/>
</dbReference>
<keyword evidence="3" id="KW-1185">Reference proteome</keyword>
<dbReference type="GeneID" id="94424389"/>
<protein>
    <recommendedName>
        <fullName evidence="1">Tf2-1-like SH3-like domain-containing protein</fullName>
    </recommendedName>
</protein>
<gene>
    <name evidence="2" type="ORF">CSUI_000972</name>
</gene>
<evidence type="ECO:0000259" key="1">
    <source>
        <dbReference type="Pfam" id="PF24626"/>
    </source>
</evidence>
<accession>A0A2C6KMC7</accession>
<organism evidence="2 3">
    <name type="scientific">Cystoisospora suis</name>
    <dbReference type="NCBI Taxonomy" id="483139"/>
    <lineage>
        <taxon>Eukaryota</taxon>
        <taxon>Sar</taxon>
        <taxon>Alveolata</taxon>
        <taxon>Apicomplexa</taxon>
        <taxon>Conoidasida</taxon>
        <taxon>Coccidia</taxon>
        <taxon>Eucoccidiorida</taxon>
        <taxon>Eimeriorina</taxon>
        <taxon>Sarcocystidae</taxon>
        <taxon>Cystoisospora</taxon>
    </lineage>
</organism>
<feature type="domain" description="Tf2-1-like SH3-like" evidence="1">
    <location>
        <begin position="2"/>
        <end position="35"/>
    </location>
</feature>
<dbReference type="Pfam" id="PF24626">
    <property type="entry name" value="SH3_Tf2-1"/>
    <property type="match status" value="1"/>
</dbReference>
<dbReference type="AlphaFoldDB" id="A0A2C6KMC7"/>
<dbReference type="Proteomes" id="UP000221165">
    <property type="component" value="Unassembled WGS sequence"/>
</dbReference>
<feature type="non-terminal residue" evidence="2">
    <location>
        <position position="1"/>
    </location>
</feature>
<evidence type="ECO:0000313" key="3">
    <source>
        <dbReference type="Proteomes" id="UP000221165"/>
    </source>
</evidence>
<dbReference type="VEuPathDB" id="ToxoDB:CSUI_000972"/>
<dbReference type="InterPro" id="IPR056924">
    <property type="entry name" value="SH3_Tf2-1"/>
</dbReference>
<dbReference type="EMBL" id="MIGC01000380">
    <property type="protein sequence ID" value="PHJ25171.1"/>
    <property type="molecule type" value="Genomic_DNA"/>
</dbReference>
<sequence length="70" mass="7685">RFRILAMIGESAVRLDLPPRLTMHPVFLVSSLRHVNDWPLHIVPPPSDTDPIRRGACGKTGSASIICISV</sequence>
<reference evidence="2 3" key="1">
    <citation type="journal article" date="2017" name="Int. J. Parasitol.">
        <title>The genome of the protozoan parasite Cystoisospora suis and a reverse vaccinology approach to identify vaccine candidates.</title>
        <authorList>
            <person name="Palmieri N."/>
            <person name="Shrestha A."/>
            <person name="Ruttkowski B."/>
            <person name="Beck T."/>
            <person name="Vogl C."/>
            <person name="Tomley F."/>
            <person name="Blake D.P."/>
            <person name="Joachim A."/>
        </authorList>
    </citation>
    <scope>NUCLEOTIDE SEQUENCE [LARGE SCALE GENOMIC DNA]</scope>
    <source>
        <strain evidence="2 3">Wien I</strain>
    </source>
</reference>
<proteinExistence type="predicted"/>
<name>A0A2C6KMC7_9APIC</name>
<evidence type="ECO:0000313" key="2">
    <source>
        <dbReference type="EMBL" id="PHJ25171.1"/>
    </source>
</evidence>
<comment type="caution">
    <text evidence="2">The sequence shown here is derived from an EMBL/GenBank/DDBJ whole genome shotgun (WGS) entry which is preliminary data.</text>
</comment>